<keyword evidence="1" id="KW-0732">Signal</keyword>
<dbReference type="SUPFAM" id="SSF53850">
    <property type="entry name" value="Periplasmic binding protein-like II"/>
    <property type="match status" value="1"/>
</dbReference>
<dbReference type="STRING" id="333138.LQ50_21240"/>
<dbReference type="PANTHER" id="PTHR42941">
    <property type="entry name" value="SLL1037 PROTEIN"/>
    <property type="match status" value="1"/>
</dbReference>
<dbReference type="AlphaFoldDB" id="A0A0B0IC70"/>
<feature type="signal peptide" evidence="1">
    <location>
        <begin position="1"/>
        <end position="20"/>
    </location>
</feature>
<accession>A0A0B0IC70</accession>
<dbReference type="PROSITE" id="PS51257">
    <property type="entry name" value="PROKAR_LIPOPROTEIN"/>
    <property type="match status" value="1"/>
</dbReference>
<name>A0A0B0IC70_9BACI</name>
<dbReference type="PANTHER" id="PTHR42941:SF1">
    <property type="entry name" value="SLL1037 PROTEIN"/>
    <property type="match status" value="1"/>
</dbReference>
<comment type="caution">
    <text evidence="2">The sequence shown here is derived from an EMBL/GenBank/DDBJ whole genome shotgun (WGS) entry which is preliminary data.</text>
</comment>
<keyword evidence="3" id="KW-1185">Reference proteome</keyword>
<sequence>MKKLYTLFFASALLFLTACGEETTSQDVKGTDGAEAESEAGDMELEDLFVTVATGGTSGVYYPIGGAVSNIIEGELGIDSSVQATGASVENINLINTGRAELAITMADAVLQAYEGSDAFEGEQPIDSLRGLTSLYPNFVQVVTTEESGIESIADLAGKSIGVGAANSGVELNARMVLEAHGMTYEDIDEDYLSYSEAIDQIKNGMIDAAFVTSGVPNATVIDLDTTHTAKILPIEGEAMDYLIENYPFFSSELIPAGAYGNDEDIPTAAITNLLLLSNDVSEDAGYEITKTLFENLEQIQGSHNAAKDITLETVDVGMPVPFHPGAERYFKEVGALD</sequence>
<dbReference type="RefSeq" id="WP_034632668.1">
    <property type="nucleotide sequence ID" value="NZ_JRJU01000039.1"/>
</dbReference>
<dbReference type="CDD" id="cd13567">
    <property type="entry name" value="PBP2_TtGluBP"/>
    <property type="match status" value="1"/>
</dbReference>
<reference evidence="2 3" key="1">
    <citation type="submission" date="2014-09" db="EMBL/GenBank/DDBJ databases">
        <title>Genome sequencing and annotation of Bacillus Okhensis strain Kh10-101T.</title>
        <authorList>
            <person name="Prakash J.S."/>
        </authorList>
    </citation>
    <scope>NUCLEOTIDE SEQUENCE [LARGE SCALE GENOMIC DNA]</scope>
    <source>
        <strain evidence="3">Kh10-101T</strain>
    </source>
</reference>
<feature type="chain" id="PRO_5002057649" evidence="1">
    <location>
        <begin position="21"/>
        <end position="338"/>
    </location>
</feature>
<organism evidence="2 3">
    <name type="scientific">Halalkalibacter okhensis</name>
    <dbReference type="NCBI Taxonomy" id="333138"/>
    <lineage>
        <taxon>Bacteria</taxon>
        <taxon>Bacillati</taxon>
        <taxon>Bacillota</taxon>
        <taxon>Bacilli</taxon>
        <taxon>Bacillales</taxon>
        <taxon>Bacillaceae</taxon>
        <taxon>Halalkalibacter</taxon>
    </lineage>
</organism>
<evidence type="ECO:0000313" key="3">
    <source>
        <dbReference type="Proteomes" id="UP000030832"/>
    </source>
</evidence>
<dbReference type="Proteomes" id="UP000030832">
    <property type="component" value="Unassembled WGS sequence"/>
</dbReference>
<dbReference type="eggNOG" id="COG2358">
    <property type="taxonomic scope" value="Bacteria"/>
</dbReference>
<dbReference type="NCBIfam" id="TIGR02122">
    <property type="entry name" value="TRAP_TAXI"/>
    <property type="match status" value="1"/>
</dbReference>
<proteinExistence type="predicted"/>
<protein>
    <submittedName>
        <fullName evidence="2">C4-dicarboxylate ABC transporter substrate-binding protein</fullName>
    </submittedName>
</protein>
<dbReference type="InterPro" id="IPR011852">
    <property type="entry name" value="TRAP_TAXI"/>
</dbReference>
<dbReference type="Gene3D" id="3.40.190.10">
    <property type="entry name" value="Periplasmic binding protein-like II"/>
    <property type="match status" value="2"/>
</dbReference>
<dbReference type="OrthoDB" id="9776669at2"/>
<evidence type="ECO:0000313" key="2">
    <source>
        <dbReference type="EMBL" id="KHF38457.1"/>
    </source>
</evidence>
<dbReference type="Pfam" id="PF16868">
    <property type="entry name" value="NMT1_3"/>
    <property type="match status" value="1"/>
</dbReference>
<evidence type="ECO:0000256" key="1">
    <source>
        <dbReference type="SAM" id="SignalP"/>
    </source>
</evidence>
<dbReference type="EMBL" id="JRJU01000039">
    <property type="protein sequence ID" value="KHF38457.1"/>
    <property type="molecule type" value="Genomic_DNA"/>
</dbReference>
<gene>
    <name evidence="2" type="ORF">LQ50_21240</name>
</gene>